<dbReference type="InParanoid" id="A0A177CII1"/>
<gene>
    <name evidence="2" type="ORF">CC84DRAFT_620761</name>
</gene>
<keyword evidence="1" id="KW-1133">Transmembrane helix</keyword>
<keyword evidence="1" id="KW-0472">Membrane</keyword>
<sequence length="85" mass="9913">MRAPKLASRRGSLSLFFRPISEYRPTCFIIRHDGRQKRCTPRSQDLLHKRLVSSRLLPLSFPLPHIVYPTLTVIVFSPCYILLSF</sequence>
<reference evidence="2 3" key="1">
    <citation type="submission" date="2016-05" db="EMBL/GenBank/DDBJ databases">
        <title>Comparative analysis of secretome profiles of manganese(II)-oxidizing ascomycete fungi.</title>
        <authorList>
            <consortium name="DOE Joint Genome Institute"/>
            <person name="Zeiner C.A."/>
            <person name="Purvine S.O."/>
            <person name="Zink E.M."/>
            <person name="Wu S."/>
            <person name="Pasa-Tolic L."/>
            <person name="Chaput D.L."/>
            <person name="Haridas S."/>
            <person name="Grigoriev I.V."/>
            <person name="Santelli C.M."/>
            <person name="Hansel C.M."/>
        </authorList>
    </citation>
    <scope>NUCLEOTIDE SEQUENCE [LARGE SCALE GENOMIC DNA]</scope>
    <source>
        <strain evidence="2 3">AP3s5-JAC2a</strain>
    </source>
</reference>
<organism evidence="2 3">
    <name type="scientific">Paraphaeosphaeria sporulosa</name>
    <dbReference type="NCBI Taxonomy" id="1460663"/>
    <lineage>
        <taxon>Eukaryota</taxon>
        <taxon>Fungi</taxon>
        <taxon>Dikarya</taxon>
        <taxon>Ascomycota</taxon>
        <taxon>Pezizomycotina</taxon>
        <taxon>Dothideomycetes</taxon>
        <taxon>Pleosporomycetidae</taxon>
        <taxon>Pleosporales</taxon>
        <taxon>Massarineae</taxon>
        <taxon>Didymosphaeriaceae</taxon>
        <taxon>Paraphaeosphaeria</taxon>
    </lineage>
</organism>
<evidence type="ECO:0000313" key="2">
    <source>
        <dbReference type="EMBL" id="OAG06782.1"/>
    </source>
</evidence>
<dbReference type="EMBL" id="KV441551">
    <property type="protein sequence ID" value="OAG06782.1"/>
    <property type="molecule type" value="Genomic_DNA"/>
</dbReference>
<proteinExistence type="predicted"/>
<name>A0A177CII1_9PLEO</name>
<dbReference type="RefSeq" id="XP_018037147.1">
    <property type="nucleotide sequence ID" value="XM_018186912.1"/>
</dbReference>
<dbReference type="AlphaFoldDB" id="A0A177CII1"/>
<accession>A0A177CII1</accession>
<keyword evidence="3" id="KW-1185">Reference proteome</keyword>
<dbReference type="Proteomes" id="UP000077069">
    <property type="component" value="Unassembled WGS sequence"/>
</dbReference>
<protein>
    <submittedName>
        <fullName evidence="2">Uncharacterized protein</fullName>
    </submittedName>
</protein>
<keyword evidence="1" id="KW-0812">Transmembrane</keyword>
<evidence type="ECO:0000313" key="3">
    <source>
        <dbReference type="Proteomes" id="UP000077069"/>
    </source>
</evidence>
<feature type="transmembrane region" description="Helical" evidence="1">
    <location>
        <begin position="66"/>
        <end position="83"/>
    </location>
</feature>
<evidence type="ECO:0000256" key="1">
    <source>
        <dbReference type="SAM" id="Phobius"/>
    </source>
</evidence>
<dbReference type="GeneID" id="28770398"/>